<feature type="transmembrane region" description="Helical" evidence="1">
    <location>
        <begin position="332"/>
        <end position="351"/>
    </location>
</feature>
<feature type="transmembrane region" description="Helical" evidence="1">
    <location>
        <begin position="522"/>
        <end position="541"/>
    </location>
</feature>
<dbReference type="SUPFAM" id="SSF82693">
    <property type="entry name" value="Multidrug efflux transporter AcrB pore domain, PN1, PN2, PC1 and PC2 subdomains"/>
    <property type="match status" value="2"/>
</dbReference>
<dbReference type="Pfam" id="PF00873">
    <property type="entry name" value="ACR_tran"/>
    <property type="match status" value="1"/>
</dbReference>
<reference evidence="2" key="1">
    <citation type="submission" date="2018-06" db="EMBL/GenBank/DDBJ databases">
        <authorList>
            <person name="Zhirakovskaya E."/>
        </authorList>
    </citation>
    <scope>NUCLEOTIDE SEQUENCE</scope>
</reference>
<keyword evidence="1" id="KW-0472">Membrane</keyword>
<proteinExistence type="predicted"/>
<sequence length="603" mass="64943">MKRFLSFVIDNPLVMAFAVMVITLTGLYAAIHMPVDLFPNLDIPVVNIITHYPGASPADMELLITRPLEDEVRGIQGVKRVASTSVQGISQVTVEFTWGTGIRDARQLIQARLARVRNILPPGTLPRIENIGTTLQNVVSYVVYGGQDLITLRNNVRYNLASRLMAIDGVSYVEVLGGDQRAFIVKIRPEKLIPLHLTVDDIVSSIKQNNMTAVAGYLDRSSQEYLIRGDARLKTLNDLRSLPIIAKVDRSVLLGSIAAVSSGAMPRHYVVHGDGVPAVAFIVRKQPGASAIRVAHAVNAEIAGLHRLFPPGTTIKKFYDQSEIITEARDSIFYGLLIGALLAVLVLYFFLGALRPTLIVAATIPITLIATLTVMSVFGLGLNVVTMSALTLAVGMIVDDAIVVSENIFRHRQMGKNEQDAGIDGTIEIAGADASGTFTTVAAFLPLILITGLAAVFLKPFGLTISAALVVSLLLSLSFIPMAFSMKGITPPGTDFVGARLLKSLDGALHATLRFCFRHRGLTIFIAVLSLSLIGIAAFLGRTNLLPPIDEGAILIEYVMPPGTALTESNRIGDALERIALSDTDVTCVYRRTGSPAQGYQIE</sequence>
<feature type="transmembrane region" description="Helical" evidence="1">
    <location>
        <begin position="384"/>
        <end position="404"/>
    </location>
</feature>
<feature type="transmembrane region" description="Helical" evidence="1">
    <location>
        <begin position="438"/>
        <end position="458"/>
    </location>
</feature>
<gene>
    <name evidence="2" type="ORF">MNBD_NITROSPIRAE02-325</name>
</gene>
<dbReference type="EMBL" id="UOGH01000211">
    <property type="protein sequence ID" value="VAX31674.1"/>
    <property type="molecule type" value="Genomic_DNA"/>
</dbReference>
<protein>
    <submittedName>
        <fullName evidence="2">Cobalt-zinc-cadmium resistance protein CzcA Cation efflux system protein CusA</fullName>
    </submittedName>
</protein>
<dbReference type="Gene3D" id="3.30.70.1430">
    <property type="entry name" value="Multidrug efflux transporter AcrB pore domain"/>
    <property type="match status" value="2"/>
</dbReference>
<feature type="non-terminal residue" evidence="2">
    <location>
        <position position="603"/>
    </location>
</feature>
<dbReference type="PRINTS" id="PR00702">
    <property type="entry name" value="ACRIFLAVINRP"/>
</dbReference>
<dbReference type="SUPFAM" id="SSF82714">
    <property type="entry name" value="Multidrug efflux transporter AcrB TolC docking domain, DN and DC subdomains"/>
    <property type="match status" value="1"/>
</dbReference>
<name>A0A3B1D6A9_9ZZZZ</name>
<dbReference type="AlphaFoldDB" id="A0A3B1D6A9"/>
<keyword evidence="1" id="KW-0812">Transmembrane</keyword>
<keyword evidence="1" id="KW-1133">Transmembrane helix</keyword>
<evidence type="ECO:0000256" key="1">
    <source>
        <dbReference type="SAM" id="Phobius"/>
    </source>
</evidence>
<dbReference type="SUPFAM" id="SSF82866">
    <property type="entry name" value="Multidrug efflux transporter AcrB transmembrane domain"/>
    <property type="match status" value="1"/>
</dbReference>
<dbReference type="Gene3D" id="3.30.2090.10">
    <property type="entry name" value="Multidrug efflux transporter AcrB TolC docking domain, DN and DC subdomains"/>
    <property type="match status" value="1"/>
</dbReference>
<dbReference type="PANTHER" id="PTHR32063:SF24">
    <property type="entry name" value="CATION EFFLUX SYSTEM (ACRB_ACRD_ACRF FAMILY)"/>
    <property type="match status" value="1"/>
</dbReference>
<feature type="transmembrane region" description="Helical" evidence="1">
    <location>
        <begin position="464"/>
        <end position="484"/>
    </location>
</feature>
<organism evidence="2">
    <name type="scientific">hydrothermal vent metagenome</name>
    <dbReference type="NCBI Taxonomy" id="652676"/>
    <lineage>
        <taxon>unclassified sequences</taxon>
        <taxon>metagenomes</taxon>
        <taxon>ecological metagenomes</taxon>
    </lineage>
</organism>
<dbReference type="InterPro" id="IPR001036">
    <property type="entry name" value="Acrflvin-R"/>
</dbReference>
<dbReference type="Gene3D" id="3.30.70.1320">
    <property type="entry name" value="Multidrug efflux transporter AcrB pore domain like"/>
    <property type="match status" value="1"/>
</dbReference>
<accession>A0A3B1D6A9</accession>
<dbReference type="GO" id="GO:0005886">
    <property type="term" value="C:plasma membrane"/>
    <property type="evidence" value="ECO:0007669"/>
    <property type="project" value="TreeGrafter"/>
</dbReference>
<evidence type="ECO:0000313" key="2">
    <source>
        <dbReference type="EMBL" id="VAX31674.1"/>
    </source>
</evidence>
<feature type="transmembrane region" description="Helical" evidence="1">
    <location>
        <begin position="12"/>
        <end position="31"/>
    </location>
</feature>
<feature type="transmembrane region" description="Helical" evidence="1">
    <location>
        <begin position="358"/>
        <end position="378"/>
    </location>
</feature>
<dbReference type="Gene3D" id="1.20.1640.10">
    <property type="entry name" value="Multidrug efflux transporter AcrB transmembrane domain"/>
    <property type="match status" value="2"/>
</dbReference>
<dbReference type="GO" id="GO:0042910">
    <property type="term" value="F:xenobiotic transmembrane transporter activity"/>
    <property type="evidence" value="ECO:0007669"/>
    <property type="project" value="TreeGrafter"/>
</dbReference>
<dbReference type="InterPro" id="IPR027463">
    <property type="entry name" value="AcrB_DN_DC_subdom"/>
</dbReference>
<dbReference type="PANTHER" id="PTHR32063">
    <property type="match status" value="1"/>
</dbReference>